<accession>A0A0C3Q8S6</accession>
<evidence type="ECO:0008006" key="4">
    <source>
        <dbReference type="Google" id="ProtNLM"/>
    </source>
</evidence>
<dbReference type="AlphaFoldDB" id="A0A0C3Q8S6"/>
<gene>
    <name evidence="2" type="ORF">M407DRAFT_30114</name>
</gene>
<evidence type="ECO:0000313" key="2">
    <source>
        <dbReference type="EMBL" id="KIO20209.1"/>
    </source>
</evidence>
<keyword evidence="3" id="KW-1185">Reference proteome</keyword>
<dbReference type="OrthoDB" id="3224570at2759"/>
<evidence type="ECO:0000256" key="1">
    <source>
        <dbReference type="SAM" id="MobiDB-lite"/>
    </source>
</evidence>
<dbReference type="EMBL" id="KN823182">
    <property type="protein sequence ID" value="KIO20209.1"/>
    <property type="molecule type" value="Genomic_DNA"/>
</dbReference>
<evidence type="ECO:0000313" key="3">
    <source>
        <dbReference type="Proteomes" id="UP000054248"/>
    </source>
</evidence>
<feature type="region of interest" description="Disordered" evidence="1">
    <location>
        <begin position="130"/>
        <end position="152"/>
    </location>
</feature>
<organism evidence="2 3">
    <name type="scientific">Tulasnella calospora MUT 4182</name>
    <dbReference type="NCBI Taxonomy" id="1051891"/>
    <lineage>
        <taxon>Eukaryota</taxon>
        <taxon>Fungi</taxon>
        <taxon>Dikarya</taxon>
        <taxon>Basidiomycota</taxon>
        <taxon>Agaricomycotina</taxon>
        <taxon>Agaricomycetes</taxon>
        <taxon>Cantharellales</taxon>
        <taxon>Tulasnellaceae</taxon>
        <taxon>Tulasnella</taxon>
    </lineage>
</organism>
<reference evidence="3" key="2">
    <citation type="submission" date="2015-01" db="EMBL/GenBank/DDBJ databases">
        <title>Evolutionary Origins and Diversification of the Mycorrhizal Mutualists.</title>
        <authorList>
            <consortium name="DOE Joint Genome Institute"/>
            <consortium name="Mycorrhizal Genomics Consortium"/>
            <person name="Kohler A."/>
            <person name="Kuo A."/>
            <person name="Nagy L.G."/>
            <person name="Floudas D."/>
            <person name="Copeland A."/>
            <person name="Barry K.W."/>
            <person name="Cichocki N."/>
            <person name="Veneault-Fourrey C."/>
            <person name="LaButti K."/>
            <person name="Lindquist E.A."/>
            <person name="Lipzen A."/>
            <person name="Lundell T."/>
            <person name="Morin E."/>
            <person name="Murat C."/>
            <person name="Riley R."/>
            <person name="Ohm R."/>
            <person name="Sun H."/>
            <person name="Tunlid A."/>
            <person name="Henrissat B."/>
            <person name="Grigoriev I.V."/>
            <person name="Hibbett D.S."/>
            <person name="Martin F."/>
        </authorList>
    </citation>
    <scope>NUCLEOTIDE SEQUENCE [LARGE SCALE GENOMIC DNA]</scope>
    <source>
        <strain evidence="3">MUT 4182</strain>
    </source>
</reference>
<dbReference type="Proteomes" id="UP000054248">
    <property type="component" value="Unassembled WGS sequence"/>
</dbReference>
<sequence>MSILGGVTASQTIFVEAQDERISYDSTAITGPAWELVPPSADACDTPQMLSNRQGDYLSFTFTGIGVSVIGTKGVRQGLIDFYVDGIWNTTVDRGRPQLMCDEVLFEMSDLYKQEHTIIGMLGGLGINPETGEEDGVSPVQRLKYTAPDDPQ</sequence>
<protein>
    <recommendedName>
        <fullName evidence="4">Glycoside hydrolase family 16 protein</fullName>
    </recommendedName>
</protein>
<dbReference type="Gene3D" id="2.60.120.260">
    <property type="entry name" value="Galactose-binding domain-like"/>
    <property type="match status" value="1"/>
</dbReference>
<reference evidence="2 3" key="1">
    <citation type="submission" date="2014-04" db="EMBL/GenBank/DDBJ databases">
        <authorList>
            <consortium name="DOE Joint Genome Institute"/>
            <person name="Kuo A."/>
            <person name="Girlanda M."/>
            <person name="Perotto S."/>
            <person name="Kohler A."/>
            <person name="Nagy L.G."/>
            <person name="Floudas D."/>
            <person name="Copeland A."/>
            <person name="Barry K.W."/>
            <person name="Cichocki N."/>
            <person name="Veneault-Fourrey C."/>
            <person name="LaButti K."/>
            <person name="Lindquist E.A."/>
            <person name="Lipzen A."/>
            <person name="Lundell T."/>
            <person name="Morin E."/>
            <person name="Murat C."/>
            <person name="Sun H."/>
            <person name="Tunlid A."/>
            <person name="Henrissat B."/>
            <person name="Grigoriev I.V."/>
            <person name="Hibbett D.S."/>
            <person name="Martin F."/>
            <person name="Nordberg H.P."/>
            <person name="Cantor M.N."/>
            <person name="Hua S.X."/>
        </authorList>
    </citation>
    <scope>NUCLEOTIDE SEQUENCE [LARGE SCALE GENOMIC DNA]</scope>
    <source>
        <strain evidence="2 3">MUT 4182</strain>
    </source>
</reference>
<name>A0A0C3Q8S6_9AGAM</name>
<proteinExistence type="predicted"/>
<dbReference type="HOGENOM" id="CLU_144991_0_0_1"/>